<dbReference type="InterPro" id="IPR011711">
    <property type="entry name" value="GntR_C"/>
</dbReference>
<dbReference type="PANTHER" id="PTHR43537">
    <property type="entry name" value="TRANSCRIPTIONAL REGULATOR, GNTR FAMILY"/>
    <property type="match status" value="1"/>
</dbReference>
<proteinExistence type="predicted"/>
<sequence>MSKQEANAGHSLQDKSDLTGFLNGVTITRNMPLRDQIYQLVRRAIVTGRLAPGSPVNEIEIAERLGTSRTPVREAVKRVEDEGLIDVRAQAGTFVTRISRRQVQEAYIIRIALERESVRHAAQTITADGVQRLRDIIDLHALAVKRSRFEDAIDHDDAFHRVIAEVNGYSMLWRVVDITKAQMDRCRLLSLPSPGAGETTIEQHGAIVDALEAHDLEAAERAIKEHLETSLSNTLKLLGSIEASGLAGI</sequence>
<evidence type="ECO:0000256" key="3">
    <source>
        <dbReference type="ARBA" id="ARBA00023163"/>
    </source>
</evidence>
<gene>
    <name evidence="5" type="ORF">SAMN05428983_2679</name>
</gene>
<dbReference type="CDD" id="cd07377">
    <property type="entry name" value="WHTH_GntR"/>
    <property type="match status" value="1"/>
</dbReference>
<dbReference type="PRINTS" id="PR00035">
    <property type="entry name" value="HTHGNTR"/>
</dbReference>
<evidence type="ECO:0000256" key="2">
    <source>
        <dbReference type="ARBA" id="ARBA00023125"/>
    </source>
</evidence>
<dbReference type="InterPro" id="IPR036390">
    <property type="entry name" value="WH_DNA-bd_sf"/>
</dbReference>
<dbReference type="PANTHER" id="PTHR43537:SF51">
    <property type="entry name" value="HTH-TYPE TRANSCRIPTIONAL REGULATOR LGOR-RELATED"/>
    <property type="match status" value="1"/>
</dbReference>
<keyword evidence="2" id="KW-0238">DNA-binding</keyword>
<keyword evidence="1" id="KW-0805">Transcription regulation</keyword>
<dbReference type="InterPro" id="IPR008920">
    <property type="entry name" value="TF_FadR/GntR_C"/>
</dbReference>
<dbReference type="EMBL" id="FNEW01000002">
    <property type="protein sequence ID" value="SDJ75937.1"/>
    <property type="molecule type" value="Genomic_DNA"/>
</dbReference>
<comment type="caution">
    <text evidence="5">The sequence shown here is derived from an EMBL/GenBank/DDBJ whole genome shotgun (WGS) entry which is preliminary data.</text>
</comment>
<dbReference type="AlphaFoldDB" id="A0A7Z7FQB4"/>
<dbReference type="Pfam" id="PF07729">
    <property type="entry name" value="FCD"/>
    <property type="match status" value="1"/>
</dbReference>
<dbReference type="InterPro" id="IPR000524">
    <property type="entry name" value="Tscrpt_reg_HTH_GntR"/>
</dbReference>
<dbReference type="PROSITE" id="PS50949">
    <property type="entry name" value="HTH_GNTR"/>
    <property type="match status" value="1"/>
</dbReference>
<accession>A0A7Z7FQB4</accession>
<protein>
    <submittedName>
        <fullName evidence="5">Transcriptional regulator, GntR family</fullName>
    </submittedName>
</protein>
<dbReference type="PRINTS" id="PR00033">
    <property type="entry name" value="HTHASNC"/>
</dbReference>
<reference evidence="5 6" key="1">
    <citation type="submission" date="2016-10" db="EMBL/GenBank/DDBJ databases">
        <authorList>
            <person name="Varghese N."/>
            <person name="Submissions S."/>
        </authorList>
    </citation>
    <scope>NUCLEOTIDE SEQUENCE [LARGE SCALE GENOMIC DNA]</scope>
    <source>
        <strain evidence="5 6">PDC82</strain>
    </source>
</reference>
<name>A0A7Z7FQB4_9HYPH</name>
<dbReference type="Gene3D" id="1.10.10.10">
    <property type="entry name" value="Winged helix-like DNA-binding domain superfamily/Winged helix DNA-binding domain"/>
    <property type="match status" value="1"/>
</dbReference>
<dbReference type="SMART" id="SM00345">
    <property type="entry name" value="HTH_GNTR"/>
    <property type="match status" value="1"/>
</dbReference>
<dbReference type="SUPFAM" id="SSF46785">
    <property type="entry name" value="Winged helix' DNA-binding domain"/>
    <property type="match status" value="1"/>
</dbReference>
<evidence type="ECO:0000313" key="6">
    <source>
        <dbReference type="Proteomes" id="UP000198917"/>
    </source>
</evidence>
<feature type="domain" description="HTH gntR-type" evidence="4">
    <location>
        <begin position="31"/>
        <end position="98"/>
    </location>
</feature>
<dbReference type="Gene3D" id="1.20.120.530">
    <property type="entry name" value="GntR ligand-binding domain-like"/>
    <property type="match status" value="1"/>
</dbReference>
<dbReference type="InterPro" id="IPR036388">
    <property type="entry name" value="WH-like_DNA-bd_sf"/>
</dbReference>
<organism evidence="5 6">
    <name type="scientific">Agrobacterium fabrum</name>
    <dbReference type="NCBI Taxonomy" id="1176649"/>
    <lineage>
        <taxon>Bacteria</taxon>
        <taxon>Pseudomonadati</taxon>
        <taxon>Pseudomonadota</taxon>
        <taxon>Alphaproteobacteria</taxon>
        <taxon>Hyphomicrobiales</taxon>
        <taxon>Rhizobiaceae</taxon>
        <taxon>Rhizobium/Agrobacterium group</taxon>
        <taxon>Agrobacterium</taxon>
        <taxon>Agrobacterium tumefaciens complex</taxon>
    </lineage>
</organism>
<dbReference type="GO" id="GO:0003700">
    <property type="term" value="F:DNA-binding transcription factor activity"/>
    <property type="evidence" value="ECO:0007669"/>
    <property type="project" value="InterPro"/>
</dbReference>
<evidence type="ECO:0000256" key="1">
    <source>
        <dbReference type="ARBA" id="ARBA00023015"/>
    </source>
</evidence>
<evidence type="ECO:0000259" key="4">
    <source>
        <dbReference type="PROSITE" id="PS50949"/>
    </source>
</evidence>
<keyword evidence="3" id="KW-0804">Transcription</keyword>
<evidence type="ECO:0000313" key="5">
    <source>
        <dbReference type="EMBL" id="SDJ75937.1"/>
    </source>
</evidence>
<dbReference type="InterPro" id="IPR000485">
    <property type="entry name" value="AsnC-type_HTH_dom"/>
</dbReference>
<dbReference type="Pfam" id="PF00392">
    <property type="entry name" value="GntR"/>
    <property type="match status" value="1"/>
</dbReference>
<dbReference type="SUPFAM" id="SSF48008">
    <property type="entry name" value="GntR ligand-binding domain-like"/>
    <property type="match status" value="1"/>
</dbReference>
<dbReference type="Proteomes" id="UP000198917">
    <property type="component" value="Unassembled WGS sequence"/>
</dbReference>
<dbReference type="GO" id="GO:0043565">
    <property type="term" value="F:sequence-specific DNA binding"/>
    <property type="evidence" value="ECO:0007669"/>
    <property type="project" value="InterPro"/>
</dbReference>
<dbReference type="SMART" id="SM00895">
    <property type="entry name" value="FCD"/>
    <property type="match status" value="1"/>
</dbReference>
<dbReference type="RefSeq" id="WP_006313401.1">
    <property type="nucleotide sequence ID" value="NZ_CAKKLR010000001.1"/>
</dbReference>